<dbReference type="InterPro" id="IPR035906">
    <property type="entry name" value="MetI-like_sf"/>
</dbReference>
<keyword evidence="2 8" id="KW-0813">Transport</keyword>
<feature type="transmembrane region" description="Helical" evidence="8">
    <location>
        <begin position="510"/>
        <end position="531"/>
    </location>
</feature>
<evidence type="ECO:0000256" key="1">
    <source>
        <dbReference type="ARBA" id="ARBA00004429"/>
    </source>
</evidence>
<feature type="transmembrane region" description="Helical" evidence="8">
    <location>
        <begin position="331"/>
        <end position="350"/>
    </location>
</feature>
<dbReference type="GO" id="GO:0005886">
    <property type="term" value="C:plasma membrane"/>
    <property type="evidence" value="ECO:0007669"/>
    <property type="project" value="UniProtKB-SubCell"/>
</dbReference>
<dbReference type="AlphaFoldDB" id="E0THF4"/>
<dbReference type="PANTHER" id="PTHR43357:SF3">
    <property type="entry name" value="FE(3+)-TRANSPORT SYSTEM PERMEASE PROTEIN FBPB 2"/>
    <property type="match status" value="1"/>
</dbReference>
<feature type="transmembrane region" description="Helical" evidence="8">
    <location>
        <begin position="193"/>
        <end position="216"/>
    </location>
</feature>
<feature type="domain" description="ABC transmembrane type-1" evidence="9">
    <location>
        <begin position="50"/>
        <end position="257"/>
    </location>
</feature>
<dbReference type="RefSeq" id="WP_013301720.1">
    <property type="nucleotide sequence ID" value="NC_014414.1"/>
</dbReference>
<dbReference type="Gene3D" id="1.10.3720.10">
    <property type="entry name" value="MetI-like"/>
    <property type="match status" value="2"/>
</dbReference>
<dbReference type="Pfam" id="PF00528">
    <property type="entry name" value="BPD_transp_1"/>
    <property type="match status" value="1"/>
</dbReference>
<evidence type="ECO:0000259" key="9">
    <source>
        <dbReference type="PROSITE" id="PS50928"/>
    </source>
</evidence>
<evidence type="ECO:0000256" key="8">
    <source>
        <dbReference type="RuleBase" id="RU363032"/>
    </source>
</evidence>
<dbReference type="SUPFAM" id="SSF161098">
    <property type="entry name" value="MetI-like"/>
    <property type="match status" value="2"/>
</dbReference>
<evidence type="ECO:0000256" key="4">
    <source>
        <dbReference type="ARBA" id="ARBA00022519"/>
    </source>
</evidence>
<feature type="transmembrane region" description="Helical" evidence="8">
    <location>
        <begin position="236"/>
        <end position="254"/>
    </location>
</feature>
<sequence length="541" mass="57534">MARSTHLLIIAPMAIAALVMVPIAGVLWSLTEIDRGTVAAAISSTWAGYGLNTVLLMASVALLSGVIGVSTAWVVSTMTFPGRRALSSLLVLPLAAPAYIVAYLYTDLLDYTGPVQGWLRASFDLPPHYWFPEIRSLPGAALMLSLVLYPYVYLLARASFLRQGAAPWLAARCLGDSPWRAFTRVALPMARPAIAGGLALVMMETLADFGVAQYFAVPTFSVGLFRTWLAMGDKVLALQMAAMMLCLVALLVLLEVLSRRGRIATEGAARHHLAPMVLSPKATIGAWILCGFPILFGFLIPMARLVSLTLAAGDPQMPSALMEYTLNTAKVGVAAAIAALLLAIVMAAAARQAPNPAMRSGIRLATLGYALPGTLLAIGLLSPIGALDQSLTRLIRNQFGWEAGLLLTGTIALLVYALVIRFLTVAYNSVASGLAQISPSTEAAARSLGAPPLRVIRTIHLPMSAPSVLAGGMLVLIDVFRELPATLILRPFNFETLATRVYRLASDERLAEASTAALIIVLLGLVPVWFLNRASETRTAP</sequence>
<dbReference type="EMBL" id="CP002156">
    <property type="protein sequence ID" value="ADM10746.1"/>
    <property type="molecule type" value="Genomic_DNA"/>
</dbReference>
<keyword evidence="4" id="KW-0997">Cell inner membrane</keyword>
<evidence type="ECO:0000256" key="2">
    <source>
        <dbReference type="ARBA" id="ARBA00022448"/>
    </source>
</evidence>
<gene>
    <name evidence="10" type="ordered locus">PB2503_13544</name>
</gene>
<evidence type="ECO:0000256" key="5">
    <source>
        <dbReference type="ARBA" id="ARBA00022692"/>
    </source>
</evidence>
<comment type="subcellular location">
    <subcellularLocation>
        <location evidence="1">Cell inner membrane</location>
        <topology evidence="1">Multi-pass membrane protein</topology>
    </subcellularLocation>
    <subcellularLocation>
        <location evidence="8">Cell membrane</location>
        <topology evidence="8">Multi-pass membrane protein</topology>
    </subcellularLocation>
</comment>
<name>E0THF4_PARBH</name>
<dbReference type="InterPro" id="IPR000515">
    <property type="entry name" value="MetI-like"/>
</dbReference>
<reference evidence="11" key="1">
    <citation type="submission" date="2010-08" db="EMBL/GenBank/DDBJ databases">
        <title>Genome sequence of Parvularcula bermudensis HTCC2503.</title>
        <authorList>
            <person name="Kang D.-M."/>
            <person name="Oh H.-M."/>
            <person name="Cho J.-C."/>
        </authorList>
    </citation>
    <scope>NUCLEOTIDE SEQUENCE [LARGE SCALE GENOMIC DNA]</scope>
    <source>
        <strain evidence="11">ATCC BAA-594 / HTCC2503 / KCTC 12087</strain>
    </source>
</reference>
<feature type="transmembrane region" description="Helical" evidence="8">
    <location>
        <begin position="50"/>
        <end position="74"/>
    </location>
</feature>
<evidence type="ECO:0000256" key="6">
    <source>
        <dbReference type="ARBA" id="ARBA00022989"/>
    </source>
</evidence>
<proteinExistence type="inferred from homology"/>
<dbReference type="CDD" id="cd06261">
    <property type="entry name" value="TM_PBP2"/>
    <property type="match status" value="2"/>
</dbReference>
<dbReference type="eggNOG" id="COG1178">
    <property type="taxonomic scope" value="Bacteria"/>
</dbReference>
<reference evidence="10 11" key="2">
    <citation type="journal article" date="2011" name="J. Bacteriol.">
        <title>Complete genome sequence of strain HTCC2503T of Parvularcula bermudensis, the type species of the order "Parvularculales" in the class Alphaproteobacteria.</title>
        <authorList>
            <person name="Oh H.M."/>
            <person name="Kang I."/>
            <person name="Vergin K.L."/>
            <person name="Kang D."/>
            <person name="Rhee K.H."/>
            <person name="Giovannoni S.J."/>
            <person name="Cho J.C."/>
        </authorList>
    </citation>
    <scope>NUCLEOTIDE SEQUENCE [LARGE SCALE GENOMIC DNA]</scope>
    <source>
        <strain evidence="11">ATCC BAA-594 / HTCC2503 / KCTC 12087</strain>
    </source>
</reference>
<dbReference type="Proteomes" id="UP000001302">
    <property type="component" value="Chromosome"/>
</dbReference>
<dbReference type="KEGG" id="pbr:PB2503_13544"/>
<feature type="transmembrane region" description="Helical" evidence="8">
    <location>
        <begin position="399"/>
        <end position="419"/>
    </location>
</feature>
<dbReference type="PROSITE" id="PS50928">
    <property type="entry name" value="ABC_TM1"/>
    <property type="match status" value="2"/>
</dbReference>
<evidence type="ECO:0000256" key="3">
    <source>
        <dbReference type="ARBA" id="ARBA00022475"/>
    </source>
</evidence>
<dbReference type="PANTHER" id="PTHR43357">
    <property type="entry name" value="INNER MEMBRANE ABC TRANSPORTER PERMEASE PROTEIN YDCV"/>
    <property type="match status" value="1"/>
</dbReference>
<feature type="domain" description="ABC transmembrane type-1" evidence="9">
    <location>
        <begin position="325"/>
        <end position="531"/>
    </location>
</feature>
<dbReference type="GO" id="GO:0055085">
    <property type="term" value="P:transmembrane transport"/>
    <property type="evidence" value="ECO:0007669"/>
    <property type="project" value="InterPro"/>
</dbReference>
<feature type="transmembrane region" description="Helical" evidence="8">
    <location>
        <begin position="137"/>
        <end position="156"/>
    </location>
</feature>
<comment type="similarity">
    <text evidence="8">Belongs to the binding-protein-dependent transport system permease family.</text>
</comment>
<feature type="transmembrane region" description="Helical" evidence="8">
    <location>
        <begin position="7"/>
        <end position="30"/>
    </location>
</feature>
<evidence type="ECO:0000256" key="7">
    <source>
        <dbReference type="ARBA" id="ARBA00023136"/>
    </source>
</evidence>
<keyword evidence="5 8" id="KW-0812">Transmembrane</keyword>
<evidence type="ECO:0000313" key="10">
    <source>
        <dbReference type="EMBL" id="ADM10746.1"/>
    </source>
</evidence>
<feature type="transmembrane region" description="Helical" evidence="8">
    <location>
        <begin position="86"/>
        <end position="105"/>
    </location>
</feature>
<keyword evidence="7 8" id="KW-0472">Membrane</keyword>
<keyword evidence="3" id="KW-1003">Cell membrane</keyword>
<dbReference type="STRING" id="314260.PB2503_13544"/>
<keyword evidence="6 8" id="KW-1133">Transmembrane helix</keyword>
<organism evidence="10 11">
    <name type="scientific">Parvularcula bermudensis (strain ATCC BAA-594 / HTCC2503 / KCTC 12087)</name>
    <dbReference type="NCBI Taxonomy" id="314260"/>
    <lineage>
        <taxon>Bacteria</taxon>
        <taxon>Pseudomonadati</taxon>
        <taxon>Pseudomonadota</taxon>
        <taxon>Alphaproteobacteria</taxon>
        <taxon>Parvularculales</taxon>
        <taxon>Parvularculaceae</taxon>
        <taxon>Parvularcula</taxon>
    </lineage>
</organism>
<feature type="transmembrane region" description="Helical" evidence="8">
    <location>
        <begin position="362"/>
        <end position="387"/>
    </location>
</feature>
<accession>E0THF4</accession>
<protein>
    <submittedName>
        <fullName evidence="10">Iron(III) ABC transporter permease protein</fullName>
    </submittedName>
</protein>
<evidence type="ECO:0000313" key="11">
    <source>
        <dbReference type="Proteomes" id="UP000001302"/>
    </source>
</evidence>
<keyword evidence="11" id="KW-1185">Reference proteome</keyword>
<feature type="transmembrane region" description="Helical" evidence="8">
    <location>
        <begin position="286"/>
        <end position="311"/>
    </location>
</feature>
<dbReference type="FunFam" id="1.10.3720.10:FF:000088">
    <property type="entry name" value="Iron(III) ABC transporter, permease protein"/>
    <property type="match status" value="1"/>
</dbReference>
<dbReference type="HOGENOM" id="CLU_021838_0_2_5"/>